<comment type="similarity">
    <text evidence="3">Belongs to the CD36 family.</text>
</comment>
<evidence type="ECO:0000256" key="7">
    <source>
        <dbReference type="ARBA" id="ARBA00023136"/>
    </source>
</evidence>
<keyword evidence="4" id="KW-1003">Cell membrane</keyword>
<dbReference type="GO" id="GO:0005737">
    <property type="term" value="C:cytoplasm"/>
    <property type="evidence" value="ECO:0007669"/>
    <property type="project" value="TreeGrafter"/>
</dbReference>
<sequence>MPEMVAFNSPETVIPTSSSNDRRLKPLKRRTSALNTMLYYLGLQQRAGEAAQKNQWIRILTEWWARPPVYPLLKVHIFNYTNAKEFLDGKETKLRVEDLGPFVYRETAKKVDVTHNDDGTISYREHRHIEYLPEESEGKPFDEMVIPNVVFLTGVSKKRADGAFSQIAFNVAASTNGQSAFIKKRVESLLWGYEDALLGMAKSLLGTEIETSKFGMLMTRNGTSAENFTIFSGASSIQQLAVIKHLDGKARLDLWHTDECDLVGGTDGSQFPPHLMDRKQPLKVFIKSLCRKFPLVYDSETTALDGIPAWRYKIPTTVFKHPDEHKPNTCFCHLDSGSCPPSGLFNISGCSMGAPIFASFPHFYTGDRQLIESIEGLEPVQEKHETYADIHPRLAFPIDGASRFQINVQVQKAAMISGLEKFDEGQYLPVIWLEVVPGVISDDLRAMIYHSTYSANAIQMSLRVGTLAIFVLSFVLLIAKCYYHTRSSKNKLYLPTAPLETTDQKPNVHVPNRIRTPNMPEMVAFNSPETVIPTSSSNDRRLKPLKRRTSALNTMLYYLGLQQRAGEGAQKNQWIRILTEWWARPPVYPLLKVHIFNYTNAKEFLDGKETKLRVEDLGPFVYRETAKKVDVTHNDDGTISYREHRHIEYLPEESEGKPFDEMVIPNVVFLTGVSKKRADGAFSQIAFNVAASTNGQSAFIKKRVESLLWGYEDALLGMAKSLLGTEIETSKFGMLMTRNGTSAENFTIFSGASSIQQLAVIKHLDGKARLDLWHTDECDLVGGTDGSQFPPHLMDRKQPLKVFIKSLCRKFPLVYDSETTALDGIPAWRYKIPTTVFKHPDEHKPNTCFCHLDSGSCPPSGLFNISGCSMGAPIFASFPHFYTGDRQLIESIEGLEPVQEKHETYADIHPRLAFPIDGASRFQINVQVQKAAMISGLEKFDEGQYLPVIWLEVVPGVISDDLRAMIYHSTYSANAIQMSLRVGTLAIFVLSFVLLIAKCYYHTRSSKNKLYLPTAPLETTDQKPSH</sequence>
<evidence type="ECO:0000256" key="3">
    <source>
        <dbReference type="ARBA" id="ARBA00010532"/>
    </source>
</evidence>
<reference evidence="11" key="2">
    <citation type="submission" date="2020-05" db="UniProtKB">
        <authorList>
            <consortium name="EnsemblMetazoa"/>
        </authorList>
    </citation>
    <scope>IDENTIFICATION</scope>
    <source>
        <strain evidence="11">MINIMUS1</strain>
    </source>
</reference>
<evidence type="ECO:0000256" key="1">
    <source>
        <dbReference type="ARBA" id="ARBA00003156"/>
    </source>
</evidence>
<name>A0A182WMJ7_9DIPT</name>
<reference evidence="12" key="1">
    <citation type="submission" date="2013-03" db="EMBL/GenBank/DDBJ databases">
        <title>The Genome Sequence of Anopheles minimus MINIMUS1.</title>
        <authorList>
            <consortium name="The Broad Institute Genomics Platform"/>
            <person name="Neafsey D.E."/>
            <person name="Walton C."/>
            <person name="Walker B."/>
            <person name="Young S.K."/>
            <person name="Zeng Q."/>
            <person name="Gargeya S."/>
            <person name="Fitzgerald M."/>
            <person name="Haas B."/>
            <person name="Abouelleil A."/>
            <person name="Allen A.W."/>
            <person name="Alvarado L."/>
            <person name="Arachchi H.M."/>
            <person name="Berlin A.M."/>
            <person name="Chapman S.B."/>
            <person name="Gainer-Dewar J."/>
            <person name="Goldberg J."/>
            <person name="Griggs A."/>
            <person name="Gujja S."/>
            <person name="Hansen M."/>
            <person name="Howarth C."/>
            <person name="Imamovic A."/>
            <person name="Ireland A."/>
            <person name="Larimer J."/>
            <person name="McCowan C."/>
            <person name="Murphy C."/>
            <person name="Pearson M."/>
            <person name="Poon T.W."/>
            <person name="Priest M."/>
            <person name="Roberts A."/>
            <person name="Saif S."/>
            <person name="Shea T."/>
            <person name="Sisk P."/>
            <person name="Sykes S."/>
            <person name="Wortman J."/>
            <person name="Nusbaum C."/>
            <person name="Birren B."/>
        </authorList>
    </citation>
    <scope>NUCLEOTIDE SEQUENCE [LARGE SCALE GENOMIC DNA]</scope>
    <source>
        <strain evidence="12">MINIMUS1</strain>
    </source>
</reference>
<feature type="compositionally biased region" description="Polar residues" evidence="9">
    <location>
        <begin position="9"/>
        <end position="19"/>
    </location>
</feature>
<dbReference type="Pfam" id="PF01130">
    <property type="entry name" value="CD36"/>
    <property type="match status" value="2"/>
</dbReference>
<accession>A0A182WMJ7</accession>
<evidence type="ECO:0000256" key="5">
    <source>
        <dbReference type="ARBA" id="ARBA00022692"/>
    </source>
</evidence>
<evidence type="ECO:0000313" key="11">
    <source>
        <dbReference type="EnsemblMetazoa" id="AMIN011629-PA"/>
    </source>
</evidence>
<proteinExistence type="inferred from homology"/>
<keyword evidence="5 10" id="KW-0812">Transmembrane</keyword>
<comment type="subcellular location">
    <subcellularLocation>
        <location evidence="2">Cell membrane</location>
    </subcellularLocation>
</comment>
<keyword evidence="8" id="KW-0325">Glycoprotein</keyword>
<dbReference type="GO" id="GO:0005044">
    <property type="term" value="F:scavenger receptor activity"/>
    <property type="evidence" value="ECO:0007669"/>
    <property type="project" value="TreeGrafter"/>
</dbReference>
<dbReference type="PRINTS" id="PR01609">
    <property type="entry name" value="CD36FAMILY"/>
</dbReference>
<dbReference type="Proteomes" id="UP000075920">
    <property type="component" value="Unassembled WGS sequence"/>
</dbReference>
<evidence type="ECO:0000256" key="9">
    <source>
        <dbReference type="SAM" id="MobiDB-lite"/>
    </source>
</evidence>
<dbReference type="AlphaFoldDB" id="A0A182WMJ7"/>
<feature type="transmembrane region" description="Helical" evidence="10">
    <location>
        <begin position="982"/>
        <end position="1003"/>
    </location>
</feature>
<evidence type="ECO:0000256" key="10">
    <source>
        <dbReference type="SAM" id="Phobius"/>
    </source>
</evidence>
<evidence type="ECO:0000313" key="12">
    <source>
        <dbReference type="Proteomes" id="UP000075920"/>
    </source>
</evidence>
<comment type="function">
    <text evidence="1">Plays an olfactory role that is not restricted to pheromone sensitivity.</text>
</comment>
<dbReference type="VEuPathDB" id="VectorBase:AMIN011629"/>
<dbReference type="InterPro" id="IPR002159">
    <property type="entry name" value="CD36_fam"/>
</dbReference>
<organism evidence="11 12">
    <name type="scientific">Anopheles minimus</name>
    <dbReference type="NCBI Taxonomy" id="112268"/>
    <lineage>
        <taxon>Eukaryota</taxon>
        <taxon>Metazoa</taxon>
        <taxon>Ecdysozoa</taxon>
        <taxon>Arthropoda</taxon>
        <taxon>Hexapoda</taxon>
        <taxon>Insecta</taxon>
        <taxon>Pterygota</taxon>
        <taxon>Neoptera</taxon>
        <taxon>Endopterygota</taxon>
        <taxon>Diptera</taxon>
        <taxon>Nematocera</taxon>
        <taxon>Culicoidea</taxon>
        <taxon>Culicidae</taxon>
        <taxon>Anophelinae</taxon>
        <taxon>Anopheles</taxon>
    </lineage>
</organism>
<protein>
    <recommendedName>
        <fullName evidence="13">Scavenger receptor class B</fullName>
    </recommendedName>
</protein>
<evidence type="ECO:0000256" key="2">
    <source>
        <dbReference type="ARBA" id="ARBA00004236"/>
    </source>
</evidence>
<dbReference type="PANTHER" id="PTHR11923:SF50">
    <property type="entry name" value="GH19047P"/>
    <property type="match status" value="1"/>
</dbReference>
<evidence type="ECO:0000256" key="6">
    <source>
        <dbReference type="ARBA" id="ARBA00022989"/>
    </source>
</evidence>
<dbReference type="STRING" id="112268.A0A182WMJ7"/>
<evidence type="ECO:0000256" key="8">
    <source>
        <dbReference type="ARBA" id="ARBA00023180"/>
    </source>
</evidence>
<evidence type="ECO:0008006" key="13">
    <source>
        <dbReference type="Google" id="ProtNLM"/>
    </source>
</evidence>
<dbReference type="GO" id="GO:0005886">
    <property type="term" value="C:plasma membrane"/>
    <property type="evidence" value="ECO:0007669"/>
    <property type="project" value="UniProtKB-SubCell"/>
</dbReference>
<keyword evidence="12" id="KW-1185">Reference proteome</keyword>
<keyword evidence="7 10" id="KW-0472">Membrane</keyword>
<keyword evidence="6 10" id="KW-1133">Transmembrane helix</keyword>
<feature type="region of interest" description="Disordered" evidence="9">
    <location>
        <begin position="1"/>
        <end position="22"/>
    </location>
</feature>
<evidence type="ECO:0000256" key="4">
    <source>
        <dbReference type="ARBA" id="ARBA00022475"/>
    </source>
</evidence>
<dbReference type="PANTHER" id="PTHR11923">
    <property type="entry name" value="SCAVENGER RECEPTOR CLASS B TYPE-1 SR-B1"/>
    <property type="match status" value="1"/>
</dbReference>
<dbReference type="EnsemblMetazoa" id="AMIN011629-RA">
    <property type="protein sequence ID" value="AMIN011629-PA"/>
    <property type="gene ID" value="AMIN011629"/>
</dbReference>